<dbReference type="AlphaFoldDB" id="A0A1R4G0X9"/>
<evidence type="ECO:0008006" key="9">
    <source>
        <dbReference type="Google" id="ProtNLM"/>
    </source>
</evidence>
<feature type="transmembrane region" description="Helical" evidence="6">
    <location>
        <begin position="6"/>
        <end position="26"/>
    </location>
</feature>
<evidence type="ECO:0000256" key="2">
    <source>
        <dbReference type="ARBA" id="ARBA00022475"/>
    </source>
</evidence>
<organism evidence="7 8">
    <name type="scientific">Brevundimonas diminuta 3F5N</name>
    <dbReference type="NCBI Taxonomy" id="1255603"/>
    <lineage>
        <taxon>Bacteria</taxon>
        <taxon>Pseudomonadati</taxon>
        <taxon>Pseudomonadota</taxon>
        <taxon>Alphaproteobacteria</taxon>
        <taxon>Caulobacterales</taxon>
        <taxon>Caulobacteraceae</taxon>
        <taxon>Brevundimonas</taxon>
    </lineage>
</organism>
<dbReference type="GO" id="GO:0016020">
    <property type="term" value="C:membrane"/>
    <property type="evidence" value="ECO:0007669"/>
    <property type="project" value="InterPro"/>
</dbReference>
<evidence type="ECO:0000256" key="5">
    <source>
        <dbReference type="ARBA" id="ARBA00023136"/>
    </source>
</evidence>
<protein>
    <recommendedName>
        <fullName evidence="9">Flagellar protein</fullName>
    </recommendedName>
</protein>
<evidence type="ECO:0000256" key="1">
    <source>
        <dbReference type="ARBA" id="ARBA00004236"/>
    </source>
</evidence>
<dbReference type="Pfam" id="PF04347">
    <property type="entry name" value="FliO"/>
    <property type="match status" value="1"/>
</dbReference>
<evidence type="ECO:0000256" key="6">
    <source>
        <dbReference type="SAM" id="Phobius"/>
    </source>
</evidence>
<accession>A0A1R4G0X9</accession>
<name>A0A1R4G0X9_BREDI</name>
<dbReference type="RefSeq" id="WP_087140544.1">
    <property type="nucleotide sequence ID" value="NZ_FUIE01000045.1"/>
</dbReference>
<gene>
    <name evidence="7" type="ORF">FM111_08470</name>
</gene>
<dbReference type="OrthoDB" id="7567486at2"/>
<keyword evidence="2" id="KW-1003">Cell membrane</keyword>
<keyword evidence="5 6" id="KW-0472">Membrane</keyword>
<reference evidence="7 8" key="1">
    <citation type="submission" date="2017-02" db="EMBL/GenBank/DDBJ databases">
        <authorList>
            <person name="Peterson S.W."/>
        </authorList>
    </citation>
    <scope>NUCLEOTIDE SEQUENCE [LARGE SCALE GENOMIC DNA]</scope>
    <source>
        <strain evidence="7 8">3F5N</strain>
    </source>
</reference>
<proteinExistence type="predicted"/>
<evidence type="ECO:0000313" key="7">
    <source>
        <dbReference type="EMBL" id="SJM61747.1"/>
    </source>
</evidence>
<dbReference type="GO" id="GO:0044781">
    <property type="term" value="P:bacterial-type flagellum organization"/>
    <property type="evidence" value="ECO:0007669"/>
    <property type="project" value="InterPro"/>
</dbReference>
<evidence type="ECO:0000313" key="8">
    <source>
        <dbReference type="Proteomes" id="UP000195766"/>
    </source>
</evidence>
<evidence type="ECO:0000256" key="4">
    <source>
        <dbReference type="ARBA" id="ARBA00022989"/>
    </source>
</evidence>
<keyword evidence="3 6" id="KW-0812">Transmembrane</keyword>
<dbReference type="EMBL" id="FUIE01000045">
    <property type="protein sequence ID" value="SJM61747.1"/>
    <property type="molecule type" value="Genomic_DNA"/>
</dbReference>
<dbReference type="InterPro" id="IPR022781">
    <property type="entry name" value="Flagellar_biosynth_FliO"/>
</dbReference>
<evidence type="ECO:0000256" key="3">
    <source>
        <dbReference type="ARBA" id="ARBA00022692"/>
    </source>
</evidence>
<comment type="subcellular location">
    <subcellularLocation>
        <location evidence="1">Cell membrane</location>
    </subcellularLocation>
</comment>
<sequence length="132" mass="14387">MTPFALLMDFLTVLVALALVLGLAFFSIRMLKKVQSGAPSGDEIRFIRSLPLGTRERATVVVWRDEVLLLGVTAGGISVLDRRARTAEEIAEDAARAEAARAQTAAVASRVPPRLRRWLGKSLAGERPDYRG</sequence>
<keyword evidence="4 6" id="KW-1133">Transmembrane helix</keyword>
<dbReference type="Proteomes" id="UP000195766">
    <property type="component" value="Unassembled WGS sequence"/>
</dbReference>